<keyword evidence="9" id="KW-0548">Nucleotidyltransferase</keyword>
<dbReference type="InterPro" id="IPR029044">
    <property type="entry name" value="Nucleotide-diphossugar_trans"/>
</dbReference>
<evidence type="ECO:0000256" key="7">
    <source>
        <dbReference type="ARBA" id="ARBA00023150"/>
    </source>
</evidence>
<keyword evidence="2 9" id="KW-0808">Transferase</keyword>
<sequence>MGFDKGRMEVLPGVPQLIRQLDILDAVCAQRGVCRGKAPLPADMRLPSGVWDIEDSPGIAGPMSGVIAALRVAEDSPVLVIACDMPYLNVSHLVQLVNRRNPEAACTSFLASDGLPDPMCCIYEQSCLPEMERLASEGKASLRKFLLEANTERIEVAEGMFLASVNRPTELEAARARLRFTGPDM</sequence>
<dbReference type="GO" id="GO:0005525">
    <property type="term" value="F:GTP binding"/>
    <property type="evidence" value="ECO:0007669"/>
    <property type="project" value="UniProtKB-KW"/>
</dbReference>
<keyword evidence="3" id="KW-0479">Metal-binding</keyword>
<feature type="domain" description="MobA-like NTP transferase" evidence="8">
    <location>
        <begin position="1"/>
        <end position="147"/>
    </location>
</feature>
<dbReference type="EMBL" id="JACHVC010000007">
    <property type="protein sequence ID" value="MBC2605776.1"/>
    <property type="molecule type" value="Genomic_DNA"/>
</dbReference>
<keyword evidence="7" id="KW-0501">Molybdenum cofactor biosynthesis</keyword>
<dbReference type="Gene3D" id="3.90.550.10">
    <property type="entry name" value="Spore Coat Polysaccharide Biosynthesis Protein SpsA, Chain A"/>
    <property type="match status" value="1"/>
</dbReference>
<evidence type="ECO:0000256" key="3">
    <source>
        <dbReference type="ARBA" id="ARBA00022723"/>
    </source>
</evidence>
<dbReference type="InterPro" id="IPR013482">
    <property type="entry name" value="Molybde_CF_guanTrfase"/>
</dbReference>
<dbReference type="GO" id="GO:0016779">
    <property type="term" value="F:nucleotidyltransferase activity"/>
    <property type="evidence" value="ECO:0007669"/>
    <property type="project" value="UniProtKB-KW"/>
</dbReference>
<dbReference type="AlphaFoldDB" id="A0A7X1B503"/>
<evidence type="ECO:0000313" key="9">
    <source>
        <dbReference type="EMBL" id="MBC2605776.1"/>
    </source>
</evidence>
<dbReference type="SUPFAM" id="SSF53448">
    <property type="entry name" value="Nucleotide-diphospho-sugar transferases"/>
    <property type="match status" value="1"/>
</dbReference>
<protein>
    <submittedName>
        <fullName evidence="9">Molybdenum cofactor guanylyltransferase</fullName>
    </submittedName>
</protein>
<keyword evidence="5" id="KW-0460">Magnesium</keyword>
<dbReference type="CDD" id="cd02503">
    <property type="entry name" value="MobA"/>
    <property type="match status" value="1"/>
</dbReference>
<gene>
    <name evidence="9" type="ORF">H5P27_06950</name>
</gene>
<name>A0A7X1B503_9BACT</name>
<evidence type="ECO:0000256" key="6">
    <source>
        <dbReference type="ARBA" id="ARBA00023134"/>
    </source>
</evidence>
<proteinExistence type="predicted"/>
<reference evidence="9 10" key="1">
    <citation type="submission" date="2020-07" db="EMBL/GenBank/DDBJ databases">
        <authorList>
            <person name="Feng X."/>
        </authorList>
    </citation>
    <scope>NUCLEOTIDE SEQUENCE [LARGE SCALE GENOMIC DNA]</scope>
    <source>
        <strain evidence="9 10">JCM23202</strain>
    </source>
</reference>
<comment type="caution">
    <text evidence="9">The sequence shown here is derived from an EMBL/GenBank/DDBJ whole genome shotgun (WGS) entry which is preliminary data.</text>
</comment>
<evidence type="ECO:0000313" key="10">
    <source>
        <dbReference type="Proteomes" id="UP000526501"/>
    </source>
</evidence>
<dbReference type="PANTHER" id="PTHR19136">
    <property type="entry name" value="MOLYBDENUM COFACTOR GUANYLYLTRANSFERASE"/>
    <property type="match status" value="1"/>
</dbReference>
<evidence type="ECO:0000256" key="2">
    <source>
        <dbReference type="ARBA" id="ARBA00022679"/>
    </source>
</evidence>
<keyword evidence="4" id="KW-0547">Nucleotide-binding</keyword>
<keyword evidence="1" id="KW-0963">Cytoplasm</keyword>
<dbReference type="InterPro" id="IPR025877">
    <property type="entry name" value="MobA-like_NTP_Trfase"/>
</dbReference>
<dbReference type="Pfam" id="PF12804">
    <property type="entry name" value="NTP_transf_3"/>
    <property type="match status" value="1"/>
</dbReference>
<organism evidence="9 10">
    <name type="scientific">Pelagicoccus albus</name>
    <dbReference type="NCBI Taxonomy" id="415222"/>
    <lineage>
        <taxon>Bacteria</taxon>
        <taxon>Pseudomonadati</taxon>
        <taxon>Verrucomicrobiota</taxon>
        <taxon>Opitutia</taxon>
        <taxon>Puniceicoccales</taxon>
        <taxon>Pelagicoccaceae</taxon>
        <taxon>Pelagicoccus</taxon>
    </lineage>
</organism>
<dbReference type="GO" id="GO:0046872">
    <property type="term" value="F:metal ion binding"/>
    <property type="evidence" value="ECO:0007669"/>
    <property type="project" value="UniProtKB-KW"/>
</dbReference>
<keyword evidence="10" id="KW-1185">Reference proteome</keyword>
<evidence type="ECO:0000256" key="5">
    <source>
        <dbReference type="ARBA" id="ARBA00022842"/>
    </source>
</evidence>
<evidence type="ECO:0000259" key="8">
    <source>
        <dbReference type="Pfam" id="PF12804"/>
    </source>
</evidence>
<accession>A0A7X1B503</accession>
<dbReference type="PANTHER" id="PTHR19136:SF81">
    <property type="entry name" value="MOLYBDENUM COFACTOR GUANYLYLTRANSFERASE"/>
    <property type="match status" value="1"/>
</dbReference>
<dbReference type="Proteomes" id="UP000526501">
    <property type="component" value="Unassembled WGS sequence"/>
</dbReference>
<evidence type="ECO:0000256" key="4">
    <source>
        <dbReference type="ARBA" id="ARBA00022741"/>
    </source>
</evidence>
<dbReference type="GO" id="GO:0006777">
    <property type="term" value="P:Mo-molybdopterin cofactor biosynthetic process"/>
    <property type="evidence" value="ECO:0007669"/>
    <property type="project" value="UniProtKB-KW"/>
</dbReference>
<keyword evidence="6" id="KW-0342">GTP-binding</keyword>
<evidence type="ECO:0000256" key="1">
    <source>
        <dbReference type="ARBA" id="ARBA00022490"/>
    </source>
</evidence>